<comment type="caution">
    <text evidence="7">The sequence shown here is derived from an EMBL/GenBank/DDBJ whole genome shotgun (WGS) entry which is preliminary data.</text>
</comment>
<keyword evidence="3 6" id="KW-0812">Transmembrane</keyword>
<evidence type="ECO:0000256" key="6">
    <source>
        <dbReference type="SAM" id="Phobius"/>
    </source>
</evidence>
<comment type="subcellular location">
    <subcellularLocation>
        <location evidence="1">Cell membrane</location>
        <topology evidence="1">Multi-pass membrane protein</topology>
    </subcellularLocation>
</comment>
<evidence type="ECO:0000256" key="3">
    <source>
        <dbReference type="ARBA" id="ARBA00022692"/>
    </source>
</evidence>
<dbReference type="CDD" id="cd06580">
    <property type="entry name" value="TM_PBP1_transp_TpRbsC_like"/>
    <property type="match status" value="1"/>
</dbReference>
<reference evidence="7" key="1">
    <citation type="submission" date="2021-03" db="EMBL/GenBank/DDBJ databases">
        <authorList>
            <person name="Peeters C."/>
        </authorList>
    </citation>
    <scope>NUCLEOTIDE SEQUENCE</scope>
    <source>
        <strain evidence="7">LMG 31506</strain>
    </source>
</reference>
<keyword evidence="2" id="KW-1003">Cell membrane</keyword>
<dbReference type="Pfam" id="PF02653">
    <property type="entry name" value="BPD_transp_2"/>
    <property type="match status" value="1"/>
</dbReference>
<dbReference type="PANTHER" id="PTHR43370:SF2">
    <property type="entry name" value="ABC TRANSPORTER PERMEASE PROTEIN"/>
    <property type="match status" value="1"/>
</dbReference>
<feature type="transmembrane region" description="Helical" evidence="6">
    <location>
        <begin position="251"/>
        <end position="268"/>
    </location>
</feature>
<keyword evidence="5 6" id="KW-0472">Membrane</keyword>
<evidence type="ECO:0008006" key="9">
    <source>
        <dbReference type="Google" id="ProtNLM"/>
    </source>
</evidence>
<sequence>MELFDILAAAPFWVAVLRVATPLVFGTLGVLLCERAGVLNLGIEGIMVAGAFSGWLAVYHGAPLWGGVAVAAGAGLVFGLLHGWLTVTLALSQHVAGLGVTMLATSLSYYAYRIGFASVSSPPTITPFAPMRWLEQVPVAGPLLGPVLGAQTALTLLALLLAPVIAWLLYRTPLGLAVRMVGENPAAAEGQGIRVGAVRIGAIMAGSALMAVGGAFLTLSAFNAFFFNMINGRGWICVALVVFASWRPGRALLGALLFAAFDALQLRLQQGGASLPGLPPLPYQLYLMLPYVLSIVALILVARRATYPQALMKPYRRGER</sequence>
<evidence type="ECO:0000256" key="1">
    <source>
        <dbReference type="ARBA" id="ARBA00004651"/>
    </source>
</evidence>
<evidence type="ECO:0000313" key="7">
    <source>
        <dbReference type="EMBL" id="CAG2135125.1"/>
    </source>
</evidence>
<dbReference type="EMBL" id="CAJPUY010000004">
    <property type="protein sequence ID" value="CAG2135125.1"/>
    <property type="molecule type" value="Genomic_DNA"/>
</dbReference>
<proteinExistence type="predicted"/>
<gene>
    <name evidence="7" type="ORF">LMG31506_01496</name>
</gene>
<feature type="transmembrane region" description="Helical" evidence="6">
    <location>
        <begin position="225"/>
        <end position="244"/>
    </location>
</feature>
<accession>A0A916MU86</accession>
<dbReference type="AlphaFoldDB" id="A0A916MU86"/>
<dbReference type="GO" id="GO:0022857">
    <property type="term" value="F:transmembrane transporter activity"/>
    <property type="evidence" value="ECO:0007669"/>
    <property type="project" value="InterPro"/>
</dbReference>
<organism evidence="7 8">
    <name type="scientific">Cupriavidus yeoncheonensis</name>
    <dbReference type="NCBI Taxonomy" id="1462994"/>
    <lineage>
        <taxon>Bacteria</taxon>
        <taxon>Pseudomonadati</taxon>
        <taxon>Pseudomonadota</taxon>
        <taxon>Betaproteobacteria</taxon>
        <taxon>Burkholderiales</taxon>
        <taxon>Burkholderiaceae</taxon>
        <taxon>Cupriavidus</taxon>
    </lineage>
</organism>
<feature type="transmembrane region" description="Helical" evidence="6">
    <location>
        <begin position="6"/>
        <end position="31"/>
    </location>
</feature>
<dbReference type="PANTHER" id="PTHR43370">
    <property type="entry name" value="SUGAR ABC TRANSPORTER INTEGRAL MEMBRANE PROTEIN-RELATED"/>
    <property type="match status" value="1"/>
</dbReference>
<feature type="transmembrane region" description="Helical" evidence="6">
    <location>
        <begin position="148"/>
        <end position="170"/>
    </location>
</feature>
<evidence type="ECO:0000313" key="8">
    <source>
        <dbReference type="Proteomes" id="UP000672934"/>
    </source>
</evidence>
<dbReference type="GO" id="GO:0005886">
    <property type="term" value="C:plasma membrane"/>
    <property type="evidence" value="ECO:0007669"/>
    <property type="project" value="UniProtKB-SubCell"/>
</dbReference>
<name>A0A916MU86_9BURK</name>
<feature type="transmembrane region" description="Helical" evidence="6">
    <location>
        <begin position="94"/>
        <end position="112"/>
    </location>
</feature>
<keyword evidence="4 6" id="KW-1133">Transmembrane helix</keyword>
<feature type="transmembrane region" description="Helical" evidence="6">
    <location>
        <begin position="64"/>
        <end position="87"/>
    </location>
</feature>
<evidence type="ECO:0000256" key="5">
    <source>
        <dbReference type="ARBA" id="ARBA00023136"/>
    </source>
</evidence>
<dbReference type="RefSeq" id="WP_211946471.1">
    <property type="nucleotide sequence ID" value="NZ_CAJPUY010000004.1"/>
</dbReference>
<dbReference type="Proteomes" id="UP000672934">
    <property type="component" value="Unassembled WGS sequence"/>
</dbReference>
<keyword evidence="8" id="KW-1185">Reference proteome</keyword>
<protein>
    <recommendedName>
        <fullName evidence="9">ABC transporter permease</fullName>
    </recommendedName>
</protein>
<feature type="transmembrane region" description="Helical" evidence="6">
    <location>
        <begin position="38"/>
        <end position="58"/>
    </location>
</feature>
<dbReference type="InterPro" id="IPR001851">
    <property type="entry name" value="ABC_transp_permease"/>
</dbReference>
<evidence type="ECO:0000256" key="2">
    <source>
        <dbReference type="ARBA" id="ARBA00022475"/>
    </source>
</evidence>
<evidence type="ECO:0000256" key="4">
    <source>
        <dbReference type="ARBA" id="ARBA00022989"/>
    </source>
</evidence>
<feature type="transmembrane region" description="Helical" evidence="6">
    <location>
        <begin position="200"/>
        <end position="219"/>
    </location>
</feature>
<feature type="transmembrane region" description="Helical" evidence="6">
    <location>
        <begin position="283"/>
        <end position="302"/>
    </location>
</feature>